<gene>
    <name evidence="1" type="ORF">CDAUBV1_LOCUS3419</name>
</gene>
<comment type="caution">
    <text evidence="1">The sequence shown here is derived from an EMBL/GenBank/DDBJ whole genome shotgun (WGS) entry which is preliminary data.</text>
</comment>
<evidence type="ECO:0008006" key="3">
    <source>
        <dbReference type="Google" id="ProtNLM"/>
    </source>
</evidence>
<sequence length="323" mass="36034">MPIFCNSAVVQTSPILRMLSPPPIRSGPILTPKSSLRQLQYPPPIQSGRVLYPKSSRQRLQSPSVIQSRPVLTPKSSIRRLQSPPGNISESIRASHSPTNLCLSGESVFSLKEMHKALIGLAASVARIDENCKYIRESMDSLHTGDRNAAVTPSNCPSVPIYTMEQLIALNSNLDEEMYNRGLSEQLRNVSGGDLRTLVRNALSRLISPSVSEDIHCTGKSRPFVFKNSRLHGFVLNLVCQRPGFATVSAKAVNTEARLWFKLRREQRRSKNHQAINLFPENICELTDEGEEVSYPIPIHACYRNVTCNACVFCARYYTSIIL</sequence>
<name>A0AAV2T1F3_CALDB</name>
<protein>
    <recommendedName>
        <fullName evidence="3">DUF4806 domain-containing protein</fullName>
    </recommendedName>
</protein>
<reference evidence="1" key="1">
    <citation type="submission" date="2024-06" db="EMBL/GenBank/DDBJ databases">
        <authorList>
            <person name="Liu X."/>
            <person name="Lenzi L."/>
            <person name="Haldenby T S."/>
            <person name="Uol C."/>
        </authorList>
    </citation>
    <scope>NUCLEOTIDE SEQUENCE</scope>
</reference>
<dbReference type="AlphaFoldDB" id="A0AAV2T1F3"/>
<accession>A0AAV2T1F3</accession>
<evidence type="ECO:0000313" key="2">
    <source>
        <dbReference type="Proteomes" id="UP001497525"/>
    </source>
</evidence>
<evidence type="ECO:0000313" key="1">
    <source>
        <dbReference type="EMBL" id="CAL5131247.1"/>
    </source>
</evidence>
<proteinExistence type="predicted"/>
<organism evidence="1 2">
    <name type="scientific">Calicophoron daubneyi</name>
    <name type="common">Rumen fluke</name>
    <name type="synonym">Paramphistomum daubneyi</name>
    <dbReference type="NCBI Taxonomy" id="300641"/>
    <lineage>
        <taxon>Eukaryota</taxon>
        <taxon>Metazoa</taxon>
        <taxon>Spiralia</taxon>
        <taxon>Lophotrochozoa</taxon>
        <taxon>Platyhelminthes</taxon>
        <taxon>Trematoda</taxon>
        <taxon>Digenea</taxon>
        <taxon>Plagiorchiida</taxon>
        <taxon>Pronocephalata</taxon>
        <taxon>Paramphistomoidea</taxon>
        <taxon>Paramphistomidae</taxon>
        <taxon>Calicophoron</taxon>
    </lineage>
</organism>
<dbReference type="Proteomes" id="UP001497525">
    <property type="component" value="Unassembled WGS sequence"/>
</dbReference>
<dbReference type="EMBL" id="CAXLJL010000086">
    <property type="protein sequence ID" value="CAL5131247.1"/>
    <property type="molecule type" value="Genomic_DNA"/>
</dbReference>